<keyword evidence="4" id="KW-1185">Reference proteome</keyword>
<evidence type="ECO:0000313" key="4">
    <source>
        <dbReference type="Proteomes" id="UP000192578"/>
    </source>
</evidence>
<organism evidence="3 4">
    <name type="scientific">Hypsibius exemplaris</name>
    <name type="common">Freshwater tardigrade</name>
    <dbReference type="NCBI Taxonomy" id="2072580"/>
    <lineage>
        <taxon>Eukaryota</taxon>
        <taxon>Metazoa</taxon>
        <taxon>Ecdysozoa</taxon>
        <taxon>Tardigrada</taxon>
        <taxon>Eutardigrada</taxon>
        <taxon>Parachela</taxon>
        <taxon>Hypsibioidea</taxon>
        <taxon>Hypsibiidae</taxon>
        <taxon>Hypsibius</taxon>
    </lineage>
</organism>
<feature type="signal peptide" evidence="2">
    <location>
        <begin position="1"/>
        <end position="24"/>
    </location>
</feature>
<dbReference type="Proteomes" id="UP000192578">
    <property type="component" value="Unassembled WGS sequence"/>
</dbReference>
<dbReference type="EMBL" id="MTYJ01000591">
    <property type="protein sequence ID" value="OWA55227.1"/>
    <property type="molecule type" value="Genomic_DNA"/>
</dbReference>
<comment type="caution">
    <text evidence="3">The sequence shown here is derived from an EMBL/GenBank/DDBJ whole genome shotgun (WGS) entry which is preliminary data.</text>
</comment>
<proteinExistence type="predicted"/>
<gene>
    <name evidence="3" type="ORF">BV898_19615</name>
</gene>
<keyword evidence="2" id="KW-0732">Signal</keyword>
<dbReference type="AlphaFoldDB" id="A0A9X6NJF2"/>
<sequence>MRTAFTLTMVGLAAALMPSEITVAETGNNPVKVGSFGGLAAFIGLKNSSNFDPAANFNSTSAPLAKTSTNDDMDDDNDDLDADDSEPRYVSGLGNADFTRMVADILDLLSMAAVEVRQLQSILLKVNTLLLEQSRGRSRPPFPPNPSAMLLGAYVTALDWIAKDTQTVHGKMRQLETQIVPAFLALRG</sequence>
<feature type="compositionally biased region" description="Acidic residues" evidence="1">
    <location>
        <begin position="71"/>
        <end position="84"/>
    </location>
</feature>
<accession>A0A9X6NJF2</accession>
<evidence type="ECO:0000256" key="2">
    <source>
        <dbReference type="SAM" id="SignalP"/>
    </source>
</evidence>
<feature type="chain" id="PRO_5040991041" evidence="2">
    <location>
        <begin position="25"/>
        <end position="188"/>
    </location>
</feature>
<feature type="compositionally biased region" description="Polar residues" evidence="1">
    <location>
        <begin position="60"/>
        <end position="70"/>
    </location>
</feature>
<name>A0A9X6NJF2_HYPEX</name>
<feature type="region of interest" description="Disordered" evidence="1">
    <location>
        <begin position="60"/>
        <end position="85"/>
    </location>
</feature>
<protein>
    <submittedName>
        <fullName evidence="3">Uncharacterized protein</fullName>
    </submittedName>
</protein>
<reference evidence="4" key="1">
    <citation type="submission" date="2017-01" db="EMBL/GenBank/DDBJ databases">
        <title>Comparative genomics of anhydrobiosis in the tardigrade Hypsibius dujardini.</title>
        <authorList>
            <person name="Yoshida Y."/>
            <person name="Koutsovoulos G."/>
            <person name="Laetsch D."/>
            <person name="Stevens L."/>
            <person name="Kumar S."/>
            <person name="Horikawa D."/>
            <person name="Ishino K."/>
            <person name="Komine S."/>
            <person name="Tomita M."/>
            <person name="Blaxter M."/>
            <person name="Arakawa K."/>
        </authorList>
    </citation>
    <scope>NUCLEOTIDE SEQUENCE [LARGE SCALE GENOMIC DNA]</scope>
    <source>
        <strain evidence="4">Z151</strain>
    </source>
</reference>
<evidence type="ECO:0000313" key="3">
    <source>
        <dbReference type="EMBL" id="OWA55227.1"/>
    </source>
</evidence>
<evidence type="ECO:0000256" key="1">
    <source>
        <dbReference type="SAM" id="MobiDB-lite"/>
    </source>
</evidence>